<accession>A0A843VQL0</accession>
<evidence type="ECO:0000256" key="1">
    <source>
        <dbReference type="SAM" id="MobiDB-lite"/>
    </source>
</evidence>
<organism evidence="2 3">
    <name type="scientific">Colocasia esculenta</name>
    <name type="common">Wild taro</name>
    <name type="synonym">Arum esculentum</name>
    <dbReference type="NCBI Taxonomy" id="4460"/>
    <lineage>
        <taxon>Eukaryota</taxon>
        <taxon>Viridiplantae</taxon>
        <taxon>Streptophyta</taxon>
        <taxon>Embryophyta</taxon>
        <taxon>Tracheophyta</taxon>
        <taxon>Spermatophyta</taxon>
        <taxon>Magnoliopsida</taxon>
        <taxon>Liliopsida</taxon>
        <taxon>Araceae</taxon>
        <taxon>Aroideae</taxon>
        <taxon>Colocasieae</taxon>
        <taxon>Colocasia</taxon>
    </lineage>
</organism>
<dbReference type="EMBL" id="NMUH01002163">
    <property type="protein sequence ID" value="MQL98265.1"/>
    <property type="molecule type" value="Genomic_DNA"/>
</dbReference>
<feature type="region of interest" description="Disordered" evidence="1">
    <location>
        <begin position="260"/>
        <end position="280"/>
    </location>
</feature>
<dbReference type="Proteomes" id="UP000652761">
    <property type="component" value="Unassembled WGS sequence"/>
</dbReference>
<keyword evidence="3" id="KW-1185">Reference proteome</keyword>
<gene>
    <name evidence="2" type="ORF">Taro_030972</name>
</gene>
<reference evidence="2" key="1">
    <citation type="submission" date="2017-07" db="EMBL/GenBank/DDBJ databases">
        <title>Taro Niue Genome Assembly and Annotation.</title>
        <authorList>
            <person name="Atibalentja N."/>
            <person name="Keating K."/>
            <person name="Fields C.J."/>
        </authorList>
    </citation>
    <scope>NUCLEOTIDE SEQUENCE</scope>
    <source>
        <strain evidence="2">Niue_2</strain>
        <tissue evidence="2">Leaf</tissue>
    </source>
</reference>
<name>A0A843VQL0_COLES</name>
<dbReference type="AlphaFoldDB" id="A0A843VQL0"/>
<comment type="caution">
    <text evidence="2">The sequence shown here is derived from an EMBL/GenBank/DDBJ whole genome shotgun (WGS) entry which is preliminary data.</text>
</comment>
<proteinExistence type="predicted"/>
<sequence length="388" mass="42488">MEECGLMAIEDESSEANSMMYQQDIEQGKVLENWPRQYMSTARRWLSTGQRRQATEARKSWCGWRRWNQAAGARAGGSCRGWSGQRPGVEHWQPDLLGAQIRCEAEMQLRSSCIVACTTRAVRLKLTELVQGGAAGDLGQMRLGHVEERLFNIWEVLSSRSSASRGFDCRGGYCNSWGRGLLLLCGGSSALSSEFSEIDPMEFYLFCCAMETDPGVLQSRHRATKKIPFRLSSVREGDGVQRDSGHLHSPDPELSLRECGGNVKGSKQQKPGKAGAARGDGTRQLELVRRLGWRFVQRLERPAPRCGALAAGSAGCVDLVRSRDAAAQQLHSSLCDLGGAAKADGARARRCGWRFGADEAETCRSGAWHSWGMAIQEAGRGAHALAPI</sequence>
<evidence type="ECO:0000313" key="3">
    <source>
        <dbReference type="Proteomes" id="UP000652761"/>
    </source>
</evidence>
<evidence type="ECO:0000313" key="2">
    <source>
        <dbReference type="EMBL" id="MQL98265.1"/>
    </source>
</evidence>
<protein>
    <submittedName>
        <fullName evidence="2">Uncharacterized protein</fullName>
    </submittedName>
</protein>